<dbReference type="PROSITE" id="PS00687">
    <property type="entry name" value="ALDEHYDE_DEHYDR_GLU"/>
    <property type="match status" value="1"/>
</dbReference>
<dbReference type="InterPro" id="IPR010102">
    <property type="entry name" value="Succ_semiAld_DH"/>
</dbReference>
<dbReference type="PROSITE" id="PS00070">
    <property type="entry name" value="ALDEHYDE_DEHYDR_CYS"/>
    <property type="match status" value="1"/>
</dbReference>
<dbReference type="GO" id="GO:0005829">
    <property type="term" value="C:cytosol"/>
    <property type="evidence" value="ECO:0007669"/>
    <property type="project" value="TreeGrafter"/>
</dbReference>
<dbReference type="Gene3D" id="3.40.605.10">
    <property type="entry name" value="Aldehyde Dehydrogenase, Chain A, domain 1"/>
    <property type="match status" value="1"/>
</dbReference>
<dbReference type="InterPro" id="IPR016160">
    <property type="entry name" value="Ald_DH_CS_CYS"/>
</dbReference>
<dbReference type="NCBIfam" id="TIGR01780">
    <property type="entry name" value="SSADH"/>
    <property type="match status" value="1"/>
</dbReference>
<name>A0A2T5VGN5_9HYPH</name>
<dbReference type="CDD" id="cd07103">
    <property type="entry name" value="ALDH_F5_SSADH_GabD"/>
    <property type="match status" value="1"/>
</dbReference>
<accession>A0A2T5VGN5</accession>
<dbReference type="PANTHER" id="PTHR43353:SF5">
    <property type="entry name" value="SUCCINATE-SEMIALDEHYDE DEHYDROGENASE, MITOCHONDRIAL"/>
    <property type="match status" value="1"/>
</dbReference>
<dbReference type="OrthoDB" id="9812625at2"/>
<dbReference type="InterPro" id="IPR016162">
    <property type="entry name" value="Ald_DH_N"/>
</dbReference>
<dbReference type="InterPro" id="IPR016161">
    <property type="entry name" value="Ald_DH/histidinol_DH"/>
</dbReference>
<dbReference type="SUPFAM" id="SSF53720">
    <property type="entry name" value="ALDH-like"/>
    <property type="match status" value="1"/>
</dbReference>
<dbReference type="RefSeq" id="WP_107988414.1">
    <property type="nucleotide sequence ID" value="NZ_QAYG01000001.1"/>
</dbReference>
<dbReference type="GO" id="GO:0004777">
    <property type="term" value="F:succinate-semialdehyde dehydrogenase (NAD+) activity"/>
    <property type="evidence" value="ECO:0007669"/>
    <property type="project" value="TreeGrafter"/>
</dbReference>
<feature type="domain" description="Aldehyde dehydrogenase" evidence="5">
    <location>
        <begin position="21"/>
        <end position="472"/>
    </location>
</feature>
<evidence type="ECO:0000256" key="1">
    <source>
        <dbReference type="ARBA" id="ARBA00009986"/>
    </source>
</evidence>
<dbReference type="Proteomes" id="UP000244081">
    <property type="component" value="Unassembled WGS sequence"/>
</dbReference>
<reference evidence="6 7" key="1">
    <citation type="submission" date="2018-04" db="EMBL/GenBank/DDBJ databases">
        <title>Genomic Encyclopedia of Archaeal and Bacterial Type Strains, Phase II (KMG-II): from individual species to whole genera.</title>
        <authorList>
            <person name="Goeker M."/>
        </authorList>
    </citation>
    <scope>NUCLEOTIDE SEQUENCE [LARGE SCALE GENOMIC DNA]</scope>
    <source>
        <strain evidence="6 7">DSM 23382</strain>
    </source>
</reference>
<proteinExistence type="inferred from homology"/>
<sequence length="478" mass="50622">MQLKDPDLFRQSALIDGAWIARADMDVINPASGAVMGTMPDITAAETECAIAAAAEAMKAWKARTHADRADLLMRWYQLMLDNADDLAQILTAEQGKPLAEAKGEILYGASFVRWFAEEARRINGHIIPSPVAGKKIFAMKEPVGVCAIITPWNFPNAMITRKVAPGLAAGCTMVIKPSDFTPYSALALGVLAERAGIPKGVLNIVTGRPEEIGATLTGSPVVRKLSFTGSTRIGALLAEQCAPTLKKLSLELGGNAPFVVFDDADLDAAVEGAMVSKFRNGGQTCVCANRLLVQSGIHDAFVAALAERVDALQVADGMEAGTQIGPMINPAAIAKISAHVADALEKGATRVTRPRQLAAQFADPVVLTGATTDMRLAGEETFGPVAPIFRFETEEEALEIANGTPFGLAAYFFTRDMARAFRFGEALEFGLVGLNTGVVSHEVSPFGGVKSSGLGREGAQEGIEEYLETKAFHFGGL</sequence>
<dbReference type="InterPro" id="IPR050740">
    <property type="entry name" value="Aldehyde_DH_Superfamily"/>
</dbReference>
<evidence type="ECO:0000256" key="4">
    <source>
        <dbReference type="RuleBase" id="RU003345"/>
    </source>
</evidence>
<dbReference type="InterPro" id="IPR015590">
    <property type="entry name" value="Aldehyde_DH_dom"/>
</dbReference>
<comment type="similarity">
    <text evidence="1 4">Belongs to the aldehyde dehydrogenase family.</text>
</comment>
<keyword evidence="7" id="KW-1185">Reference proteome</keyword>
<evidence type="ECO:0000256" key="3">
    <source>
        <dbReference type="PROSITE-ProRule" id="PRU10007"/>
    </source>
</evidence>
<evidence type="ECO:0000313" key="6">
    <source>
        <dbReference type="EMBL" id="PTW62917.1"/>
    </source>
</evidence>
<gene>
    <name evidence="6" type="ORF">C8N35_101966</name>
</gene>
<dbReference type="InterPro" id="IPR029510">
    <property type="entry name" value="Ald_DH_CS_GLU"/>
</dbReference>
<dbReference type="Gene3D" id="3.40.309.10">
    <property type="entry name" value="Aldehyde Dehydrogenase, Chain A, domain 2"/>
    <property type="match status" value="1"/>
</dbReference>
<evidence type="ECO:0000259" key="5">
    <source>
        <dbReference type="Pfam" id="PF00171"/>
    </source>
</evidence>
<keyword evidence="2 4" id="KW-0560">Oxidoreductase</keyword>
<evidence type="ECO:0000256" key="2">
    <source>
        <dbReference type="ARBA" id="ARBA00023002"/>
    </source>
</evidence>
<comment type="caution">
    <text evidence="6">The sequence shown here is derived from an EMBL/GenBank/DDBJ whole genome shotgun (WGS) entry which is preliminary data.</text>
</comment>
<dbReference type="AlphaFoldDB" id="A0A2T5VGN5"/>
<evidence type="ECO:0000313" key="7">
    <source>
        <dbReference type="Proteomes" id="UP000244081"/>
    </source>
</evidence>
<dbReference type="EMBL" id="QAYG01000001">
    <property type="protein sequence ID" value="PTW62917.1"/>
    <property type="molecule type" value="Genomic_DNA"/>
</dbReference>
<dbReference type="PANTHER" id="PTHR43353">
    <property type="entry name" value="SUCCINATE-SEMIALDEHYDE DEHYDROGENASE, MITOCHONDRIAL"/>
    <property type="match status" value="1"/>
</dbReference>
<dbReference type="FunFam" id="3.40.309.10:FF:000004">
    <property type="entry name" value="Succinate-semialdehyde dehydrogenase I"/>
    <property type="match status" value="1"/>
</dbReference>
<dbReference type="InterPro" id="IPR016163">
    <property type="entry name" value="Ald_DH_C"/>
</dbReference>
<feature type="active site" evidence="3">
    <location>
        <position position="252"/>
    </location>
</feature>
<organism evidence="6 7">
    <name type="scientific">Breoghania corrubedonensis</name>
    <dbReference type="NCBI Taxonomy" id="665038"/>
    <lineage>
        <taxon>Bacteria</taxon>
        <taxon>Pseudomonadati</taxon>
        <taxon>Pseudomonadota</taxon>
        <taxon>Alphaproteobacteria</taxon>
        <taxon>Hyphomicrobiales</taxon>
        <taxon>Stappiaceae</taxon>
        <taxon>Breoghania</taxon>
    </lineage>
</organism>
<dbReference type="Pfam" id="PF00171">
    <property type="entry name" value="Aldedh"/>
    <property type="match status" value="1"/>
</dbReference>
<dbReference type="GO" id="GO:0009450">
    <property type="term" value="P:gamma-aminobutyric acid catabolic process"/>
    <property type="evidence" value="ECO:0007669"/>
    <property type="project" value="InterPro"/>
</dbReference>
<protein>
    <submittedName>
        <fullName evidence="6">Succinate semialdehyde dehydrogenase</fullName>
    </submittedName>
</protein>
<dbReference type="FunFam" id="3.40.605.10:FF:000005">
    <property type="entry name" value="Succinate-semialdehyde dehydrogenase I"/>
    <property type="match status" value="1"/>
</dbReference>